<dbReference type="CDD" id="cd12148">
    <property type="entry name" value="fungal_TF_MHR"/>
    <property type="match status" value="1"/>
</dbReference>
<feature type="domain" description="Zn(2)-C6 fungal-type" evidence="6">
    <location>
        <begin position="9"/>
        <end position="45"/>
    </location>
</feature>
<feature type="compositionally biased region" description="Basic residues" evidence="5">
    <location>
        <begin position="52"/>
        <end position="62"/>
    </location>
</feature>
<dbReference type="KEGG" id="trg:TRUGW13939_09628"/>
<keyword evidence="4" id="KW-0539">Nucleus</keyword>
<name>A0A7H8R8P3_TALRU</name>
<evidence type="ECO:0000313" key="8">
    <source>
        <dbReference type="Proteomes" id="UP000509510"/>
    </source>
</evidence>
<dbReference type="InterPro" id="IPR001138">
    <property type="entry name" value="Zn2Cys6_DnaBD"/>
</dbReference>
<keyword evidence="8" id="KW-1185">Reference proteome</keyword>
<dbReference type="PROSITE" id="PS00463">
    <property type="entry name" value="ZN2_CY6_FUNGAL_1"/>
    <property type="match status" value="1"/>
</dbReference>
<feature type="region of interest" description="Disordered" evidence="5">
    <location>
        <begin position="50"/>
        <end position="82"/>
    </location>
</feature>
<dbReference type="CDD" id="cd00067">
    <property type="entry name" value="GAL4"/>
    <property type="match status" value="1"/>
</dbReference>
<dbReference type="Pfam" id="PF00172">
    <property type="entry name" value="Zn_clus"/>
    <property type="match status" value="1"/>
</dbReference>
<evidence type="ECO:0000313" key="7">
    <source>
        <dbReference type="EMBL" id="QKX62467.1"/>
    </source>
</evidence>
<sequence length="582" mass="65367">MTRNTSGKACDACRRRKLKCSRTLYERSPPEKCTRCIQTDLPCTFDDEQLKRGPKTGKRLRALRSAQKSSSRDSMSEAEWPYRSSNEATPIILPSNDEEYLSLVPNTATYTLDAQAEIPMTSSYMNNEHRVPAQQDTVANLFSGTGFDLLEADTLLTRGFTYGQESQQLWLGPENSFPLSKPKLVSEISLFFRQGYVVYPVLHYATIMSEINQGKHLCHPEFRSVVLSIAMFNEACKVRLSPQHDQSAIKSLARMVENLRTDSDHYHFANNPSLDAVVVSLFLFIAYNVMDKHSRAFCCLTEAIGLFDLLGEFSDSINVVRQKRLRYVLYITESATVSIYGSQRKRMISDCPSIPPYLGSLLSWHGQETEGQDSIGGGISDADMANIDKHTVDLLIRMTRLHLATTVSDVAKITVDDKLMTSMSSPQEYNTSPQNSYCETQIADVAITRQWKLAGLWWDDISRQPTLKLSDVLVSNTIDMLATTALTWGRTLKPGHLRIVGLGKVVQLADSICNISSKLGSVSTCTATIRHLIQTVAETDYDRYFAPQLSITEIRIGDIPRSLIFDDDSPHYDNDNEEVMIQ</sequence>
<reference evidence="8" key="1">
    <citation type="submission" date="2020-06" db="EMBL/GenBank/DDBJ databases">
        <title>A chromosome-scale genome assembly of Talaromyces rugulosus W13939.</title>
        <authorList>
            <person name="Wang B."/>
            <person name="Guo L."/>
            <person name="Ye K."/>
            <person name="Wang L."/>
        </authorList>
    </citation>
    <scope>NUCLEOTIDE SEQUENCE [LARGE SCALE GENOMIC DNA]</scope>
    <source>
        <strain evidence="8">W13939</strain>
    </source>
</reference>
<evidence type="ECO:0000256" key="1">
    <source>
        <dbReference type="ARBA" id="ARBA00023015"/>
    </source>
</evidence>
<proteinExistence type="predicted"/>
<keyword evidence="1" id="KW-0805">Transcription regulation</keyword>
<evidence type="ECO:0000256" key="2">
    <source>
        <dbReference type="ARBA" id="ARBA00023125"/>
    </source>
</evidence>
<evidence type="ECO:0000256" key="3">
    <source>
        <dbReference type="ARBA" id="ARBA00023163"/>
    </source>
</evidence>
<dbReference type="EMBL" id="CP055902">
    <property type="protein sequence ID" value="QKX62467.1"/>
    <property type="molecule type" value="Genomic_DNA"/>
</dbReference>
<organism evidence="7 8">
    <name type="scientific">Talaromyces rugulosus</name>
    <name type="common">Penicillium rugulosum</name>
    <dbReference type="NCBI Taxonomy" id="121627"/>
    <lineage>
        <taxon>Eukaryota</taxon>
        <taxon>Fungi</taxon>
        <taxon>Dikarya</taxon>
        <taxon>Ascomycota</taxon>
        <taxon>Pezizomycotina</taxon>
        <taxon>Eurotiomycetes</taxon>
        <taxon>Eurotiomycetidae</taxon>
        <taxon>Eurotiales</taxon>
        <taxon>Trichocomaceae</taxon>
        <taxon>Talaromyces</taxon>
        <taxon>Talaromyces sect. Islandici</taxon>
    </lineage>
</organism>
<dbReference type="PROSITE" id="PS50048">
    <property type="entry name" value="ZN2_CY6_FUNGAL_2"/>
    <property type="match status" value="1"/>
</dbReference>
<evidence type="ECO:0000256" key="5">
    <source>
        <dbReference type="SAM" id="MobiDB-lite"/>
    </source>
</evidence>
<dbReference type="SMART" id="SM00066">
    <property type="entry name" value="GAL4"/>
    <property type="match status" value="1"/>
</dbReference>
<dbReference type="OrthoDB" id="271595at2759"/>
<dbReference type="RefSeq" id="XP_035348641.1">
    <property type="nucleotide sequence ID" value="XM_035492748.1"/>
</dbReference>
<keyword evidence="3" id="KW-0804">Transcription</keyword>
<dbReference type="AlphaFoldDB" id="A0A7H8R8P3"/>
<keyword evidence="2" id="KW-0238">DNA-binding</keyword>
<dbReference type="InterPro" id="IPR036864">
    <property type="entry name" value="Zn2-C6_fun-type_DNA-bd_sf"/>
</dbReference>
<dbReference type="GO" id="GO:0008270">
    <property type="term" value="F:zinc ion binding"/>
    <property type="evidence" value="ECO:0007669"/>
    <property type="project" value="InterPro"/>
</dbReference>
<dbReference type="SUPFAM" id="SSF57701">
    <property type="entry name" value="Zn2/Cys6 DNA-binding domain"/>
    <property type="match status" value="1"/>
</dbReference>
<dbReference type="PANTHER" id="PTHR31668:SF30">
    <property type="entry name" value="ZN(II)2CYS6 TRANSCRIPTION FACTOR (EUROFUNG)"/>
    <property type="match status" value="1"/>
</dbReference>
<evidence type="ECO:0000256" key="4">
    <source>
        <dbReference type="ARBA" id="ARBA00023242"/>
    </source>
</evidence>
<gene>
    <name evidence="7" type="ORF">TRUGW13939_09628</name>
</gene>
<dbReference type="GO" id="GO:0000981">
    <property type="term" value="F:DNA-binding transcription factor activity, RNA polymerase II-specific"/>
    <property type="evidence" value="ECO:0007669"/>
    <property type="project" value="InterPro"/>
</dbReference>
<dbReference type="Proteomes" id="UP000509510">
    <property type="component" value="Chromosome V"/>
</dbReference>
<accession>A0A7H8R8P3</accession>
<dbReference type="GO" id="GO:0003677">
    <property type="term" value="F:DNA binding"/>
    <property type="evidence" value="ECO:0007669"/>
    <property type="project" value="UniProtKB-KW"/>
</dbReference>
<evidence type="ECO:0000259" key="6">
    <source>
        <dbReference type="PROSITE" id="PS50048"/>
    </source>
</evidence>
<dbReference type="PANTHER" id="PTHR31668">
    <property type="entry name" value="GLUCOSE TRANSPORT TRANSCRIPTION REGULATOR RGT1-RELATED-RELATED"/>
    <property type="match status" value="1"/>
</dbReference>
<dbReference type="GeneID" id="55997111"/>
<protein>
    <recommendedName>
        <fullName evidence="6">Zn(2)-C6 fungal-type domain-containing protein</fullName>
    </recommendedName>
</protein>
<dbReference type="InterPro" id="IPR050797">
    <property type="entry name" value="Carb_Metab_Trans_Reg"/>
</dbReference>
<dbReference type="Gene3D" id="4.10.240.10">
    <property type="entry name" value="Zn(2)-C6 fungal-type DNA-binding domain"/>
    <property type="match status" value="1"/>
</dbReference>